<feature type="chain" id="PRO_5039173498" description="BP74 N-terminal domain-containing protein" evidence="1">
    <location>
        <begin position="29"/>
        <end position="154"/>
    </location>
</feature>
<evidence type="ECO:0000256" key="1">
    <source>
        <dbReference type="SAM" id="SignalP"/>
    </source>
</evidence>
<keyword evidence="4" id="KW-1185">Reference proteome</keyword>
<dbReference type="RefSeq" id="WP_189161002.1">
    <property type="nucleotide sequence ID" value="NZ_BMNT01000001.1"/>
</dbReference>
<evidence type="ECO:0000313" key="4">
    <source>
        <dbReference type="Proteomes" id="UP000645217"/>
    </source>
</evidence>
<reference evidence="3" key="1">
    <citation type="journal article" date="2014" name="Int. J. Syst. Evol. Microbiol.">
        <title>Complete genome sequence of Corynebacterium casei LMG S-19264T (=DSM 44701T), isolated from a smear-ripened cheese.</title>
        <authorList>
            <consortium name="US DOE Joint Genome Institute (JGI-PGF)"/>
            <person name="Walter F."/>
            <person name="Albersmeier A."/>
            <person name="Kalinowski J."/>
            <person name="Ruckert C."/>
        </authorList>
    </citation>
    <scope>NUCLEOTIDE SEQUENCE</scope>
    <source>
        <strain evidence="3">JCM 13064</strain>
    </source>
</reference>
<proteinExistence type="predicted"/>
<name>A0A917QQ11_9ACTN</name>
<evidence type="ECO:0000259" key="2">
    <source>
        <dbReference type="Pfam" id="PF23621"/>
    </source>
</evidence>
<keyword evidence="1" id="KW-0732">Signal</keyword>
<dbReference type="AlphaFoldDB" id="A0A917QQ11"/>
<dbReference type="InterPro" id="IPR053344">
    <property type="entry name" value="cAMP-inducible_BP74-like"/>
</dbReference>
<dbReference type="PANTHER" id="PTHR35883">
    <property type="entry name" value="CYCLIC AMP-INDUCIBLE PROTEIN BP74-RELATED"/>
    <property type="match status" value="1"/>
</dbReference>
<dbReference type="Proteomes" id="UP000645217">
    <property type="component" value="Unassembled WGS sequence"/>
</dbReference>
<dbReference type="PANTHER" id="PTHR35883:SF1">
    <property type="entry name" value="CALMODULIN-BINDING PROTEIN CAM-BP15-RELATED"/>
    <property type="match status" value="1"/>
</dbReference>
<reference evidence="3" key="2">
    <citation type="submission" date="2020-09" db="EMBL/GenBank/DDBJ databases">
        <authorList>
            <person name="Sun Q."/>
            <person name="Ohkuma M."/>
        </authorList>
    </citation>
    <scope>NUCLEOTIDE SEQUENCE</scope>
    <source>
        <strain evidence="3">JCM 13064</strain>
    </source>
</reference>
<comment type="caution">
    <text evidence="3">The sequence shown here is derived from an EMBL/GenBank/DDBJ whole genome shotgun (WGS) entry which is preliminary data.</text>
</comment>
<protein>
    <recommendedName>
        <fullName evidence="2">BP74 N-terminal domain-containing protein</fullName>
    </recommendedName>
</protein>
<organism evidence="3 4">
    <name type="scientific">Sphaerisporangium melleum</name>
    <dbReference type="NCBI Taxonomy" id="321316"/>
    <lineage>
        <taxon>Bacteria</taxon>
        <taxon>Bacillati</taxon>
        <taxon>Actinomycetota</taxon>
        <taxon>Actinomycetes</taxon>
        <taxon>Streptosporangiales</taxon>
        <taxon>Streptosporangiaceae</taxon>
        <taxon>Sphaerisporangium</taxon>
    </lineage>
</organism>
<dbReference type="InterPro" id="IPR056422">
    <property type="entry name" value="BP74_N"/>
</dbReference>
<dbReference type="Pfam" id="PF23621">
    <property type="entry name" value="BP74_N"/>
    <property type="match status" value="1"/>
</dbReference>
<dbReference type="EMBL" id="BMNT01000001">
    <property type="protein sequence ID" value="GGK62582.1"/>
    <property type="molecule type" value="Genomic_DNA"/>
</dbReference>
<sequence>MRGITRKIGLALAAAGALLLTVAHPAAAGRVGASPGHAAAAAYFEFDYPPMPDKFVVEIADPAEVQHARALLDGTATDRPHVMGRIVKRSAPYNPGWSYHLDPASVRFFDVAIEVCDAAPQYVEDHLDEAGGAFLPGGFWCPWGSRLLREVRAS</sequence>
<feature type="signal peptide" evidence="1">
    <location>
        <begin position="1"/>
        <end position="28"/>
    </location>
</feature>
<accession>A0A917QQ11</accession>
<feature type="domain" description="BP74 N-terminal" evidence="2">
    <location>
        <begin position="41"/>
        <end position="153"/>
    </location>
</feature>
<gene>
    <name evidence="3" type="ORF">GCM10007964_02110</name>
</gene>
<evidence type="ECO:0000313" key="3">
    <source>
        <dbReference type="EMBL" id="GGK62582.1"/>
    </source>
</evidence>